<accession>A0A6I4NXH4</accession>
<feature type="transmembrane region" description="Helical" evidence="1">
    <location>
        <begin position="104"/>
        <end position="121"/>
    </location>
</feature>
<dbReference type="Pfam" id="PF06772">
    <property type="entry name" value="LtrA"/>
    <property type="match status" value="1"/>
</dbReference>
<feature type="transmembrane region" description="Helical" evidence="1">
    <location>
        <begin position="254"/>
        <end position="273"/>
    </location>
</feature>
<name>A0A6I4NXH4_9MICO</name>
<dbReference type="PANTHER" id="PTHR36840">
    <property type="entry name" value="BLL5714 PROTEIN"/>
    <property type="match status" value="1"/>
</dbReference>
<proteinExistence type="predicted"/>
<protein>
    <submittedName>
        <fullName evidence="2">Low temperature requirement protein A</fullName>
    </submittedName>
</protein>
<reference evidence="2 3" key="1">
    <citation type="submission" date="2019-12" db="EMBL/GenBank/DDBJ databases">
        <authorList>
            <person name="Kim Y.S."/>
        </authorList>
    </citation>
    <scope>NUCLEOTIDE SEQUENCE [LARGE SCALE GENOMIC DNA]</scope>
    <source>
        <strain evidence="2 3">MMS17-SY077</strain>
    </source>
</reference>
<feature type="transmembrane region" description="Helical" evidence="1">
    <location>
        <begin position="133"/>
        <end position="154"/>
    </location>
</feature>
<organism evidence="2 3">
    <name type="scientific">Agromyces seonyuensis</name>
    <dbReference type="NCBI Taxonomy" id="2662446"/>
    <lineage>
        <taxon>Bacteria</taxon>
        <taxon>Bacillati</taxon>
        <taxon>Actinomycetota</taxon>
        <taxon>Actinomycetes</taxon>
        <taxon>Micrococcales</taxon>
        <taxon>Microbacteriaceae</taxon>
        <taxon>Agromyces</taxon>
    </lineage>
</organism>
<dbReference type="InterPro" id="IPR010640">
    <property type="entry name" value="Low_temperature_requirement_A"/>
</dbReference>
<comment type="caution">
    <text evidence="2">The sequence shown here is derived from an EMBL/GenBank/DDBJ whole genome shotgun (WGS) entry which is preliminary data.</text>
</comment>
<feature type="transmembrane region" description="Helical" evidence="1">
    <location>
        <begin position="69"/>
        <end position="92"/>
    </location>
</feature>
<dbReference type="PANTHER" id="PTHR36840:SF1">
    <property type="entry name" value="BLL5714 PROTEIN"/>
    <property type="match status" value="1"/>
</dbReference>
<dbReference type="AlphaFoldDB" id="A0A6I4NXH4"/>
<dbReference type="Proteomes" id="UP000438182">
    <property type="component" value="Unassembled WGS sequence"/>
</dbReference>
<dbReference type="EMBL" id="WSTA01000013">
    <property type="protein sequence ID" value="MWB97832.1"/>
    <property type="molecule type" value="Genomic_DNA"/>
</dbReference>
<feature type="transmembrane region" description="Helical" evidence="1">
    <location>
        <begin position="334"/>
        <end position="356"/>
    </location>
</feature>
<keyword evidence="3" id="KW-1185">Reference proteome</keyword>
<keyword evidence="1" id="KW-0472">Membrane</keyword>
<evidence type="ECO:0000313" key="2">
    <source>
        <dbReference type="EMBL" id="MWB97832.1"/>
    </source>
</evidence>
<dbReference type="RefSeq" id="WP_160423174.1">
    <property type="nucleotide sequence ID" value="NZ_WSTA01000013.1"/>
</dbReference>
<feature type="transmembrane region" description="Helical" evidence="1">
    <location>
        <begin position="166"/>
        <end position="187"/>
    </location>
</feature>
<evidence type="ECO:0000313" key="3">
    <source>
        <dbReference type="Proteomes" id="UP000438182"/>
    </source>
</evidence>
<feature type="transmembrane region" description="Helical" evidence="1">
    <location>
        <begin position="45"/>
        <end position="63"/>
    </location>
</feature>
<evidence type="ECO:0000256" key="1">
    <source>
        <dbReference type="SAM" id="Phobius"/>
    </source>
</evidence>
<sequence>MGSTSSHRSTEHRSLLRQVVAAVDRGGSPLVVRARGEHRVTTLELFFDLLFVFAFTQVTHLVVEQPDAIGLIHAVTVLGLLWWTWESFVWLCNEARADRGVIRIGLIVAMVLVLVIALTISQAFEQSSSSRGAALAIAVGYTAVKIVHAACFLVAAGDSPLRRQLVISLVASVMPTGTLLVVGAVVGGDAQTWLWLAAFAADVIAAYATSALGGEHLAAAGHFAERHGLIVLLALGETLLAIGTSAVGELSAPVVLVVALSLLISLALWRWYFASFADALRARLARLGGPARSHLGRDAYAYGHFPLIVGILATAVGGERLVELVGAGEGRTGWFAAAALALGPALFLLAGAAVAARASAGAIRIRISAAAFLLALVPVISLLPPAATAAAVAAALALAALADRRPGRSADFELG</sequence>
<feature type="transmembrane region" description="Helical" evidence="1">
    <location>
        <begin position="299"/>
        <end position="322"/>
    </location>
</feature>
<gene>
    <name evidence="2" type="ORF">GB864_04600</name>
</gene>
<feature type="transmembrane region" description="Helical" evidence="1">
    <location>
        <begin position="229"/>
        <end position="248"/>
    </location>
</feature>
<feature type="transmembrane region" description="Helical" evidence="1">
    <location>
        <begin position="193"/>
        <end position="217"/>
    </location>
</feature>
<feature type="transmembrane region" description="Helical" evidence="1">
    <location>
        <begin position="386"/>
        <end position="402"/>
    </location>
</feature>
<keyword evidence="1" id="KW-1133">Transmembrane helix</keyword>
<keyword evidence="1" id="KW-0812">Transmembrane</keyword>